<dbReference type="InterPro" id="IPR001757">
    <property type="entry name" value="P_typ_ATPase"/>
</dbReference>
<dbReference type="PANTHER" id="PTHR48085:SF5">
    <property type="entry name" value="CADMIUM_ZINC-TRANSPORTING ATPASE HMA4-RELATED"/>
    <property type="match status" value="1"/>
</dbReference>
<dbReference type="EMBL" id="JACHXU010000033">
    <property type="protein sequence ID" value="MBB3210202.1"/>
    <property type="molecule type" value="Genomic_DNA"/>
</dbReference>
<dbReference type="InterPro" id="IPR036412">
    <property type="entry name" value="HAD-like_sf"/>
</dbReference>
<feature type="transmembrane region" description="Helical" evidence="10">
    <location>
        <begin position="705"/>
        <end position="724"/>
    </location>
</feature>
<dbReference type="SFLD" id="SFLDF00027">
    <property type="entry name" value="p-type_atpase"/>
    <property type="match status" value="1"/>
</dbReference>
<dbReference type="NCBIfam" id="TIGR01525">
    <property type="entry name" value="ATPase-IB_hvy"/>
    <property type="match status" value="1"/>
</dbReference>
<feature type="transmembrane region" description="Helical" evidence="10">
    <location>
        <begin position="163"/>
        <end position="179"/>
    </location>
</feature>
<dbReference type="Gene3D" id="3.40.1110.10">
    <property type="entry name" value="Calcium-transporting ATPase, cytoplasmic domain N"/>
    <property type="match status" value="1"/>
</dbReference>
<dbReference type="Pfam" id="PF00702">
    <property type="entry name" value="Hydrolase"/>
    <property type="match status" value="1"/>
</dbReference>
<evidence type="ECO:0000256" key="3">
    <source>
        <dbReference type="ARBA" id="ARBA00022692"/>
    </source>
</evidence>
<evidence type="ECO:0000256" key="5">
    <source>
        <dbReference type="ARBA" id="ARBA00022967"/>
    </source>
</evidence>
<evidence type="ECO:0000256" key="10">
    <source>
        <dbReference type="RuleBase" id="RU362081"/>
    </source>
</evidence>
<keyword evidence="13" id="KW-1185">Reference proteome</keyword>
<dbReference type="EC" id="7.2.2.12" evidence="8"/>
<dbReference type="PANTHER" id="PTHR48085">
    <property type="entry name" value="CADMIUM/ZINC-TRANSPORTING ATPASE HMA2-RELATED"/>
    <property type="match status" value="1"/>
</dbReference>
<dbReference type="SUPFAM" id="SSF81665">
    <property type="entry name" value="Calcium ATPase, transmembrane domain M"/>
    <property type="match status" value="1"/>
</dbReference>
<comment type="catalytic activity">
    <reaction evidence="9">
        <text>Zn(2+)(in) + ATP + H2O = Zn(2+)(out) + ADP + phosphate + H(+)</text>
        <dbReference type="Rhea" id="RHEA:20621"/>
        <dbReference type="ChEBI" id="CHEBI:15377"/>
        <dbReference type="ChEBI" id="CHEBI:15378"/>
        <dbReference type="ChEBI" id="CHEBI:29105"/>
        <dbReference type="ChEBI" id="CHEBI:30616"/>
        <dbReference type="ChEBI" id="CHEBI:43474"/>
        <dbReference type="ChEBI" id="CHEBI:456216"/>
        <dbReference type="EC" id="7.2.2.12"/>
    </reaction>
</comment>
<feature type="transmembrane region" description="Helical" evidence="10">
    <location>
        <begin position="185"/>
        <end position="204"/>
    </location>
</feature>
<dbReference type="GO" id="GO:0015086">
    <property type="term" value="F:cadmium ion transmembrane transporter activity"/>
    <property type="evidence" value="ECO:0007669"/>
    <property type="project" value="TreeGrafter"/>
</dbReference>
<dbReference type="PROSITE" id="PS00154">
    <property type="entry name" value="ATPASE_E1_E2"/>
    <property type="match status" value="1"/>
</dbReference>
<keyword evidence="6 10" id="KW-1133">Transmembrane helix</keyword>
<sequence length="734" mass="78535">MPSRAPLQRKIHGLDCVEEVSMLKRELLPLVEDESRLTFDLLRAKLTIDVNGTSRSTEEIDAAIQRTGLRFEPWVDSSPSDEPVSFWQKHRRAILTAISGLCGVIGWLLQTFYGRSDNVAGELAQSSELGISPIAATIYLVGIIAGLILVLPKAWRSLVSMRPDMNLLMSVAVVGAIAIGEWFEASTVAFLFSLSLLLESWSIGRARRAISALMQWTPPVARLVSESGDVLETPPDEIAIGSTLQIRPGDKVPLDGVVLSGTSDIDQSPITGESVPIEKEVGDTVYAGTINGDGVLTMQTTKTSDDSTLARIIRMVSEAGSKRANAEQWVEKFAAIYTPIVFASALLVMLIPPLLFAASWNDWIYRSLVLLVIACPCALVISTPVSVISALTSAARHGVLIKGGVFIELPAALDAIAFDKTGTLTHGEPAVSEIVLGIDGSDVPILDEQAFLSLAASIASQSSHPLSLAIVDYARESDVQTTAATDVVAIPGKGTTAMVDGQSIWMGSERLMKDRAISCSRTKGLLNEAKFRDHSVVIVGDSERVLGIVLLRDPVRSIAHGVIARLRESGIHNISMLTGDHDAAAQRVAEQAGIDDVHSQLLPEDKVEVIGLMVEEYGNVAMVGDGVNDAPALAIATLGIAMGGSGSDAAIETADITLMSDDLNLLPWLREHSVRTLLIIRQNIIFALSIKFIFVLLTFLGYASLWAAIAADTGASLLVIFNALRLLQTRSTTG</sequence>
<feature type="transmembrane region" description="Helical" evidence="10">
    <location>
        <begin position="678"/>
        <end position="699"/>
    </location>
</feature>
<evidence type="ECO:0000256" key="6">
    <source>
        <dbReference type="ARBA" id="ARBA00022989"/>
    </source>
</evidence>
<evidence type="ECO:0000256" key="8">
    <source>
        <dbReference type="ARBA" id="ARBA00039097"/>
    </source>
</evidence>
<dbReference type="Gene3D" id="3.40.50.1000">
    <property type="entry name" value="HAD superfamily/HAD-like"/>
    <property type="match status" value="1"/>
</dbReference>
<gene>
    <name evidence="12" type="ORF">FHS27_006048</name>
</gene>
<comment type="caution">
    <text evidence="12">The sequence shown here is derived from an EMBL/GenBank/DDBJ whole genome shotgun (WGS) entry which is preliminary data.</text>
</comment>
<accession>A0A7W5H812</accession>
<evidence type="ECO:0000256" key="4">
    <source>
        <dbReference type="ARBA" id="ARBA00022723"/>
    </source>
</evidence>
<evidence type="ECO:0000256" key="7">
    <source>
        <dbReference type="ARBA" id="ARBA00023136"/>
    </source>
</evidence>
<dbReference type="InterPro" id="IPR051014">
    <property type="entry name" value="Cation_Transport_ATPase_IB"/>
</dbReference>
<evidence type="ECO:0000313" key="12">
    <source>
        <dbReference type="EMBL" id="MBB3210202.1"/>
    </source>
</evidence>
<keyword evidence="10" id="KW-0067">ATP-binding</keyword>
<dbReference type="Gene3D" id="2.70.150.10">
    <property type="entry name" value="Calcium-transporting ATPase, cytoplasmic transduction domain A"/>
    <property type="match status" value="1"/>
</dbReference>
<feature type="transmembrane region" description="Helical" evidence="10">
    <location>
        <begin position="333"/>
        <end position="356"/>
    </location>
</feature>
<dbReference type="GO" id="GO:0046872">
    <property type="term" value="F:metal ion binding"/>
    <property type="evidence" value="ECO:0007669"/>
    <property type="project" value="UniProtKB-KW"/>
</dbReference>
<comment type="similarity">
    <text evidence="2 10">Belongs to the cation transport ATPase (P-type) (TC 3.A.3) family. Type IB subfamily.</text>
</comment>
<dbReference type="InterPro" id="IPR008250">
    <property type="entry name" value="ATPase_P-typ_transduc_dom_A_sf"/>
</dbReference>
<dbReference type="InterPro" id="IPR044492">
    <property type="entry name" value="P_typ_ATPase_HD_dom"/>
</dbReference>
<dbReference type="FunFam" id="2.70.150.10:FF:000002">
    <property type="entry name" value="Copper-transporting ATPase 1, putative"/>
    <property type="match status" value="1"/>
</dbReference>
<dbReference type="SUPFAM" id="SSF81653">
    <property type="entry name" value="Calcium ATPase, transduction domain A"/>
    <property type="match status" value="1"/>
</dbReference>
<dbReference type="InterPro" id="IPR023298">
    <property type="entry name" value="ATPase_P-typ_TM_dom_sf"/>
</dbReference>
<organism evidence="12 13">
    <name type="scientific">Aporhodopirellula rubra</name>
    <dbReference type="NCBI Taxonomy" id="980271"/>
    <lineage>
        <taxon>Bacteria</taxon>
        <taxon>Pseudomonadati</taxon>
        <taxon>Planctomycetota</taxon>
        <taxon>Planctomycetia</taxon>
        <taxon>Pirellulales</taxon>
        <taxon>Pirellulaceae</taxon>
        <taxon>Aporhodopirellula</taxon>
    </lineage>
</organism>
<dbReference type="InterPro" id="IPR023299">
    <property type="entry name" value="ATPase_P-typ_cyto_dom_N"/>
</dbReference>
<dbReference type="RefSeq" id="WP_184309365.1">
    <property type="nucleotide sequence ID" value="NZ_JACHXU010000033.1"/>
</dbReference>
<name>A0A7W5H812_9BACT</name>
<dbReference type="Pfam" id="PF00122">
    <property type="entry name" value="E1-E2_ATPase"/>
    <property type="match status" value="1"/>
</dbReference>
<reference evidence="12 13" key="1">
    <citation type="submission" date="2020-08" db="EMBL/GenBank/DDBJ databases">
        <title>Genomic Encyclopedia of Type Strains, Phase III (KMG-III): the genomes of soil and plant-associated and newly described type strains.</title>
        <authorList>
            <person name="Whitman W."/>
        </authorList>
    </citation>
    <scope>NUCLEOTIDE SEQUENCE [LARGE SCALE GENOMIC DNA]</scope>
    <source>
        <strain evidence="12 13">CECT 8075</strain>
    </source>
</reference>
<dbReference type="SUPFAM" id="SSF56784">
    <property type="entry name" value="HAD-like"/>
    <property type="match status" value="1"/>
</dbReference>
<dbReference type="PRINTS" id="PR00119">
    <property type="entry name" value="CATATPASE"/>
</dbReference>
<dbReference type="SFLD" id="SFLDS00003">
    <property type="entry name" value="Haloacid_Dehalogenase"/>
    <property type="match status" value="1"/>
</dbReference>
<feature type="domain" description="P-type ATPase A" evidence="11">
    <location>
        <begin position="218"/>
        <end position="316"/>
    </location>
</feature>
<feature type="transmembrane region" description="Helical" evidence="10">
    <location>
        <begin position="133"/>
        <end position="151"/>
    </location>
</feature>
<keyword evidence="4 10" id="KW-0479">Metal-binding</keyword>
<comment type="subcellular location">
    <subcellularLocation>
        <location evidence="10">Cell membrane</location>
    </subcellularLocation>
    <subcellularLocation>
        <location evidence="1">Membrane</location>
    </subcellularLocation>
</comment>
<dbReference type="GO" id="GO:0005886">
    <property type="term" value="C:plasma membrane"/>
    <property type="evidence" value="ECO:0007669"/>
    <property type="project" value="UniProtKB-SubCell"/>
</dbReference>
<dbReference type="InterPro" id="IPR023214">
    <property type="entry name" value="HAD_sf"/>
</dbReference>
<dbReference type="InterPro" id="IPR027256">
    <property type="entry name" value="P-typ_ATPase_IB"/>
</dbReference>
<feature type="transmembrane region" description="Helical" evidence="10">
    <location>
        <begin position="93"/>
        <end position="113"/>
    </location>
</feature>
<dbReference type="GO" id="GO:0005524">
    <property type="term" value="F:ATP binding"/>
    <property type="evidence" value="ECO:0007669"/>
    <property type="project" value="UniProtKB-UniRule"/>
</dbReference>
<dbReference type="InterPro" id="IPR059000">
    <property type="entry name" value="ATPase_P-type_domA"/>
</dbReference>
<evidence type="ECO:0000256" key="9">
    <source>
        <dbReference type="ARBA" id="ARBA00047308"/>
    </source>
</evidence>
<evidence type="ECO:0000259" key="11">
    <source>
        <dbReference type="Pfam" id="PF00122"/>
    </source>
</evidence>
<proteinExistence type="inferred from homology"/>
<keyword evidence="10" id="KW-1003">Cell membrane</keyword>
<dbReference type="SFLD" id="SFLDG00002">
    <property type="entry name" value="C1.7:_P-type_atpase_like"/>
    <property type="match status" value="1"/>
</dbReference>
<keyword evidence="10" id="KW-0547">Nucleotide-binding</keyword>
<evidence type="ECO:0000256" key="2">
    <source>
        <dbReference type="ARBA" id="ARBA00006024"/>
    </source>
</evidence>
<feature type="transmembrane region" description="Helical" evidence="10">
    <location>
        <begin position="368"/>
        <end position="392"/>
    </location>
</feature>
<dbReference type="GO" id="GO:0016463">
    <property type="term" value="F:P-type zinc transporter activity"/>
    <property type="evidence" value="ECO:0007669"/>
    <property type="project" value="UniProtKB-EC"/>
</dbReference>
<evidence type="ECO:0000313" key="13">
    <source>
        <dbReference type="Proteomes" id="UP000536179"/>
    </source>
</evidence>
<dbReference type="PROSITE" id="PS01229">
    <property type="entry name" value="COF_2"/>
    <property type="match status" value="1"/>
</dbReference>
<evidence type="ECO:0000256" key="1">
    <source>
        <dbReference type="ARBA" id="ARBA00004370"/>
    </source>
</evidence>
<dbReference type="AlphaFoldDB" id="A0A7W5H812"/>
<keyword evidence="7 10" id="KW-0472">Membrane</keyword>
<keyword evidence="5" id="KW-1278">Translocase</keyword>
<dbReference type="InterPro" id="IPR018303">
    <property type="entry name" value="ATPase_P-typ_P_site"/>
</dbReference>
<dbReference type="Proteomes" id="UP000536179">
    <property type="component" value="Unassembled WGS sequence"/>
</dbReference>
<dbReference type="GO" id="GO:0016887">
    <property type="term" value="F:ATP hydrolysis activity"/>
    <property type="evidence" value="ECO:0007669"/>
    <property type="project" value="InterPro"/>
</dbReference>
<keyword evidence="3 10" id="KW-0812">Transmembrane</keyword>
<dbReference type="NCBIfam" id="TIGR01494">
    <property type="entry name" value="ATPase_P-type"/>
    <property type="match status" value="2"/>
</dbReference>
<protein>
    <recommendedName>
        <fullName evidence="8">P-type Zn(2+) transporter</fullName>
        <ecNumber evidence="8">7.2.2.12</ecNumber>
    </recommendedName>
</protein>